<dbReference type="GO" id="GO:0012505">
    <property type="term" value="C:endomembrane system"/>
    <property type="evidence" value="ECO:0007669"/>
    <property type="project" value="TreeGrafter"/>
</dbReference>
<dbReference type="InterPro" id="IPR000727">
    <property type="entry name" value="T_SNARE_dom"/>
</dbReference>
<comment type="similarity">
    <text evidence="2">Belongs to the syntaxin family.</text>
</comment>
<comment type="subcellular location">
    <subcellularLocation>
        <location evidence="1">Membrane</location>
        <topology evidence="1">Single-pass type IV membrane protein</topology>
    </subcellularLocation>
</comment>
<dbReference type="PANTHER" id="PTHR19957:SF307">
    <property type="entry name" value="PROTEIN SSO1-RELATED"/>
    <property type="match status" value="1"/>
</dbReference>
<dbReference type="GO" id="GO:0031201">
    <property type="term" value="C:SNARE complex"/>
    <property type="evidence" value="ECO:0007669"/>
    <property type="project" value="TreeGrafter"/>
</dbReference>
<dbReference type="GO" id="GO:0006906">
    <property type="term" value="P:vesicle fusion"/>
    <property type="evidence" value="ECO:0007669"/>
    <property type="project" value="TreeGrafter"/>
</dbReference>
<dbReference type="GO" id="GO:0006886">
    <property type="term" value="P:intracellular protein transport"/>
    <property type="evidence" value="ECO:0007669"/>
    <property type="project" value="TreeGrafter"/>
</dbReference>
<name>A0A9W8HUS1_9FUNG</name>
<dbReference type="InterPro" id="IPR045242">
    <property type="entry name" value="Syntaxin"/>
</dbReference>
<dbReference type="OrthoDB" id="10255013at2759"/>
<dbReference type="GO" id="GO:0000149">
    <property type="term" value="F:SNARE binding"/>
    <property type="evidence" value="ECO:0007669"/>
    <property type="project" value="TreeGrafter"/>
</dbReference>
<evidence type="ECO:0000256" key="1">
    <source>
        <dbReference type="ARBA" id="ARBA00004211"/>
    </source>
</evidence>
<dbReference type="GO" id="GO:0005886">
    <property type="term" value="C:plasma membrane"/>
    <property type="evidence" value="ECO:0007669"/>
    <property type="project" value="TreeGrafter"/>
</dbReference>
<organism evidence="4 5">
    <name type="scientific">Coemansia guatemalensis</name>
    <dbReference type="NCBI Taxonomy" id="2761395"/>
    <lineage>
        <taxon>Eukaryota</taxon>
        <taxon>Fungi</taxon>
        <taxon>Fungi incertae sedis</taxon>
        <taxon>Zoopagomycota</taxon>
        <taxon>Kickxellomycotina</taxon>
        <taxon>Kickxellomycetes</taxon>
        <taxon>Kickxellales</taxon>
        <taxon>Kickxellaceae</taxon>
        <taxon>Coemansia</taxon>
    </lineage>
</organism>
<evidence type="ECO:0000259" key="3">
    <source>
        <dbReference type="PROSITE" id="PS50192"/>
    </source>
</evidence>
<proteinExistence type="inferred from homology"/>
<dbReference type="CDD" id="cd15848">
    <property type="entry name" value="SNARE_syntaxin1-like"/>
    <property type="match status" value="1"/>
</dbReference>
<dbReference type="GO" id="GO:0005484">
    <property type="term" value="F:SNAP receptor activity"/>
    <property type="evidence" value="ECO:0007669"/>
    <property type="project" value="TreeGrafter"/>
</dbReference>
<dbReference type="Gene3D" id="1.20.5.110">
    <property type="match status" value="1"/>
</dbReference>
<gene>
    <name evidence="4" type="ORF">H4R20_003878</name>
</gene>
<evidence type="ECO:0000313" key="5">
    <source>
        <dbReference type="Proteomes" id="UP001140094"/>
    </source>
</evidence>
<reference evidence="4" key="1">
    <citation type="submission" date="2022-07" db="EMBL/GenBank/DDBJ databases">
        <title>Phylogenomic reconstructions and comparative analyses of Kickxellomycotina fungi.</title>
        <authorList>
            <person name="Reynolds N.K."/>
            <person name="Stajich J.E."/>
            <person name="Barry K."/>
            <person name="Grigoriev I.V."/>
            <person name="Crous P."/>
            <person name="Smith M.E."/>
        </authorList>
    </citation>
    <scope>NUCLEOTIDE SEQUENCE</scope>
    <source>
        <strain evidence="4">NRRL 1565</strain>
    </source>
</reference>
<dbReference type="InterPro" id="IPR010989">
    <property type="entry name" value="SNARE"/>
</dbReference>
<dbReference type="PROSITE" id="PS50192">
    <property type="entry name" value="T_SNARE"/>
    <property type="match status" value="1"/>
</dbReference>
<dbReference type="SMART" id="SM00397">
    <property type="entry name" value="t_SNARE"/>
    <property type="match status" value="1"/>
</dbReference>
<feature type="domain" description="T-SNARE coiled-coil homology" evidence="3">
    <location>
        <begin position="39"/>
        <end position="101"/>
    </location>
</feature>
<protein>
    <recommendedName>
        <fullName evidence="3">t-SNARE coiled-coil homology domain-containing protein</fullName>
    </recommendedName>
</protein>
<dbReference type="AlphaFoldDB" id="A0A9W8HUS1"/>
<dbReference type="SUPFAM" id="SSF47661">
    <property type="entry name" value="t-snare proteins"/>
    <property type="match status" value="1"/>
</dbReference>
<evidence type="ECO:0000256" key="2">
    <source>
        <dbReference type="ARBA" id="ARBA00009063"/>
    </source>
</evidence>
<dbReference type="GO" id="GO:0048278">
    <property type="term" value="P:vesicle docking"/>
    <property type="evidence" value="ECO:0007669"/>
    <property type="project" value="TreeGrafter"/>
</dbReference>
<dbReference type="GO" id="GO:0006887">
    <property type="term" value="P:exocytosis"/>
    <property type="evidence" value="ECO:0007669"/>
    <property type="project" value="TreeGrafter"/>
</dbReference>
<dbReference type="PANTHER" id="PTHR19957">
    <property type="entry name" value="SYNTAXIN"/>
    <property type="match status" value="1"/>
</dbReference>
<accession>A0A9W8HUS1</accession>
<dbReference type="Proteomes" id="UP001140094">
    <property type="component" value="Unassembled WGS sequence"/>
</dbReference>
<evidence type="ECO:0000313" key="4">
    <source>
        <dbReference type="EMBL" id="KAJ2800913.1"/>
    </source>
</evidence>
<sequence length="122" mass="13778">MPDATDEEVKEAATNEASRSVFAMDVMSSYRSKEARRMLRDVENRNRDIQDINNTVELLNNMFLDLEGMVVQQQDILDNIEQAVESAHANVEAAHTEVKNATWYRIKARKVGSISNVHGTPS</sequence>
<keyword evidence="5" id="KW-1185">Reference proteome</keyword>
<comment type="caution">
    <text evidence="4">The sequence shown here is derived from an EMBL/GenBank/DDBJ whole genome shotgun (WGS) entry which is preliminary data.</text>
</comment>
<dbReference type="EMBL" id="JANBUO010000903">
    <property type="protein sequence ID" value="KAJ2800913.1"/>
    <property type="molecule type" value="Genomic_DNA"/>
</dbReference>